<evidence type="ECO:0008006" key="5">
    <source>
        <dbReference type="Google" id="ProtNLM"/>
    </source>
</evidence>
<dbReference type="Proteomes" id="UP000217005">
    <property type="component" value="Unassembled WGS sequence"/>
</dbReference>
<dbReference type="RefSeq" id="WP_094828078.1">
    <property type="nucleotide sequence ID" value="NZ_NEVL01000004.1"/>
</dbReference>
<organism evidence="1 4">
    <name type="scientific">Bordetella genomosp. 1</name>
    <dbReference type="NCBI Taxonomy" id="1395607"/>
    <lineage>
        <taxon>Bacteria</taxon>
        <taxon>Pseudomonadati</taxon>
        <taxon>Pseudomonadota</taxon>
        <taxon>Betaproteobacteria</taxon>
        <taxon>Burkholderiales</taxon>
        <taxon>Alcaligenaceae</taxon>
        <taxon>Bordetella</taxon>
    </lineage>
</organism>
<dbReference type="Proteomes" id="UP000216354">
    <property type="component" value="Unassembled WGS sequence"/>
</dbReference>
<dbReference type="OrthoDB" id="8657489at2"/>
<dbReference type="SUPFAM" id="SSF48452">
    <property type="entry name" value="TPR-like"/>
    <property type="match status" value="1"/>
</dbReference>
<reference evidence="2 3" key="1">
    <citation type="submission" date="2017-05" db="EMBL/GenBank/DDBJ databases">
        <title>Complete and WGS of Bordetella genogroups.</title>
        <authorList>
            <person name="Spilker T."/>
            <person name="Lipuma J."/>
        </authorList>
    </citation>
    <scope>NUCLEOTIDE SEQUENCE [LARGE SCALE GENOMIC DNA]</scope>
    <source>
        <strain evidence="2 3">AU9795</strain>
    </source>
</reference>
<dbReference type="EMBL" id="NEVR01000006">
    <property type="protein sequence ID" value="OZI57188.1"/>
    <property type="molecule type" value="Genomic_DNA"/>
</dbReference>
<dbReference type="AlphaFoldDB" id="A0A261S9K0"/>
<dbReference type="EMBL" id="NEVL01000004">
    <property type="protein sequence ID" value="OZI33083.1"/>
    <property type="molecule type" value="Genomic_DNA"/>
</dbReference>
<gene>
    <name evidence="2" type="ORF">CAL27_23385</name>
    <name evidence="1" type="ORF">CEG14_19725</name>
</gene>
<accession>A0A261S9K0</accession>
<evidence type="ECO:0000313" key="4">
    <source>
        <dbReference type="Proteomes" id="UP000217005"/>
    </source>
</evidence>
<protein>
    <recommendedName>
        <fullName evidence="5">Type III secretion protein</fullName>
    </recommendedName>
</protein>
<dbReference type="Gene3D" id="1.25.40.10">
    <property type="entry name" value="Tetratricopeptide repeat domain"/>
    <property type="match status" value="1"/>
</dbReference>
<reference evidence="1 4" key="2">
    <citation type="submission" date="2017-05" db="EMBL/GenBank/DDBJ databases">
        <title>Complete and WGS of Bordetella genogroups.</title>
        <authorList>
            <person name="Spilker T."/>
            <person name="LiPuma J."/>
        </authorList>
    </citation>
    <scope>NUCLEOTIDE SEQUENCE [LARGE SCALE GENOMIC DNA]</scope>
    <source>
        <strain evidence="1 4">AU17610</strain>
    </source>
</reference>
<evidence type="ECO:0000313" key="1">
    <source>
        <dbReference type="EMBL" id="OZI33083.1"/>
    </source>
</evidence>
<keyword evidence="3" id="KW-1185">Reference proteome</keyword>
<comment type="caution">
    <text evidence="1">The sequence shown here is derived from an EMBL/GenBank/DDBJ whole genome shotgun (WGS) entry which is preliminary data.</text>
</comment>
<evidence type="ECO:0000313" key="2">
    <source>
        <dbReference type="EMBL" id="OZI57188.1"/>
    </source>
</evidence>
<evidence type="ECO:0000313" key="3">
    <source>
        <dbReference type="Proteomes" id="UP000216354"/>
    </source>
</evidence>
<dbReference type="InterPro" id="IPR011990">
    <property type="entry name" value="TPR-like_helical_dom_sf"/>
</dbReference>
<proteinExistence type="predicted"/>
<sequence length="139" mass="14308">MLDADEARLFTEVGFLAAGRGDVQHADAIFQALRGIRPRRAYPWLGLAVARMNAGRAAEAVTVLEQGEACMADAPPAEAALLAAWRGFALQLAGRSGESTRLLQACAHGDGEGAALARALLGLPAAPAAASPTSESTTR</sequence>
<name>A0A261S9K0_9BORD</name>